<dbReference type="FunFam" id="2.70.150.10:FF:000002">
    <property type="entry name" value="Copper-transporting ATPase 1, putative"/>
    <property type="match status" value="1"/>
</dbReference>
<dbReference type="Gene3D" id="3.40.1110.10">
    <property type="entry name" value="Calcium-transporting ATPase, cytoplasmic domain N"/>
    <property type="match status" value="1"/>
</dbReference>
<gene>
    <name evidence="19" type="ORF">BECKFM1743A_GA0114220_100369</name>
    <name evidence="20" type="ORF">BECKFM1743B_GA0114221_100427</name>
    <name evidence="18" type="ORF">BECKFM1743C_GA0114222_1000813</name>
</gene>
<feature type="transmembrane region" description="Helical" evidence="15">
    <location>
        <begin position="826"/>
        <end position="846"/>
    </location>
</feature>
<feature type="transmembrane region" description="Helical" evidence="15">
    <location>
        <begin position="800"/>
        <end position="820"/>
    </location>
</feature>
<dbReference type="SFLD" id="SFLDS00003">
    <property type="entry name" value="Haloacid_Dehalogenase"/>
    <property type="match status" value="1"/>
</dbReference>
<sequence>MPLETKCFHCALPLPPAGETVTATIQGETRQFCCHGCKGVSEAIHAAGLEGFYRRTLDDIPLAPPPAPLKDAQVFDLEDVQREYVSCVGEDKEIDLMVEGIHCAACVWLIERSLGQTEGVVQANVNLTTKRLRLRWHGGTVRLSALLGRLGQIGYTALPFDPQAQENRLARENRNLLFRMAFAGFAMMNLMWISIALYAGADQSEFRTLFHWAGFALATPALLYSGFPFFRTAAIGLRHGHLGMDLPIAIGAGVTYLYSLYVTVASPAAGAVYYDTVVNFLFVILIGRYLEAISKRKAVSATQRLLDLQPRAATVMRNDEWSLVSLRSLAVGEVVLVKPGERVPVDGIVTGGSSTVDESLLTGESEPVVKGEGAAVSAGTLNIHGALQIRITHLSGETALGRIIRLVESAGAAKASIQRLSDRIVPWFVAATLFLALAAFSWWLASGFELALMAATAVLIITCPCAFGLATPMAIAVAAGLGARHGILIKNGSVLETLSGIDHFVFDKTGTLTHGRMTLSALHTETLSWTPGDPDGQSPACPEPLQPLLARIAALERYSEHPLATAILERAQENAAPGADLGGGFAAANFTYRPGSGIGGEVDGQTVLIGTARWLTDHHVSLSPALQAHARRLEGKGTTCLHCAVGGKDMAVMGIEDRLREDAPGLMDALRRQGVRLTLLSGDRETVARAVAEQLVSHDTNTSLNDRQRSVDEGEMTVIAEVRPEDKHRVIADLQAAGQRIAMIGDGINDAPALARADVGIALGSGTDVSAESADIVLMHNKLGDLLAATLLARRTLRTIYQNIGISITYNVIMVPLAMAALITPLLAAISMPISSLLVIANAARIRRLFHGSHLRSDPGHGRARPTRGRGLHLGRQKRSVR</sequence>
<dbReference type="GO" id="GO:0005524">
    <property type="term" value="F:ATP binding"/>
    <property type="evidence" value="ECO:0007669"/>
    <property type="project" value="UniProtKB-UniRule"/>
</dbReference>
<dbReference type="NCBIfam" id="TIGR01494">
    <property type="entry name" value="ATPase_P-type"/>
    <property type="match status" value="2"/>
</dbReference>
<dbReference type="PROSITE" id="PS50846">
    <property type="entry name" value="HMA_2"/>
    <property type="match status" value="1"/>
</dbReference>
<evidence type="ECO:0000256" key="4">
    <source>
        <dbReference type="ARBA" id="ARBA00022475"/>
    </source>
</evidence>
<keyword evidence="14 15" id="KW-0472">Membrane</keyword>
<keyword evidence="3" id="KW-0813">Transport</keyword>
<dbReference type="Gene3D" id="3.40.50.1000">
    <property type="entry name" value="HAD superfamily/HAD-like"/>
    <property type="match status" value="1"/>
</dbReference>
<dbReference type="EMBL" id="CAADFL010000042">
    <property type="protein sequence ID" value="VFK07508.1"/>
    <property type="molecule type" value="Genomic_DNA"/>
</dbReference>
<dbReference type="SUPFAM" id="SSF81653">
    <property type="entry name" value="Calcium ATPase, transduction domain A"/>
    <property type="match status" value="1"/>
</dbReference>
<evidence type="ECO:0000256" key="10">
    <source>
        <dbReference type="ARBA" id="ARBA00022842"/>
    </source>
</evidence>
<dbReference type="Gene3D" id="2.70.150.10">
    <property type="entry name" value="Calcium-transporting ATPase, cytoplasmic transduction domain A"/>
    <property type="match status" value="1"/>
</dbReference>
<dbReference type="GO" id="GO:0005886">
    <property type="term" value="C:plasma membrane"/>
    <property type="evidence" value="ECO:0007669"/>
    <property type="project" value="UniProtKB-SubCell"/>
</dbReference>
<comment type="similarity">
    <text evidence="2 15">Belongs to the cation transport ATPase (P-type) (TC 3.A.3) family. Type IB subfamily.</text>
</comment>
<keyword evidence="5" id="KW-0597">Phosphoprotein</keyword>
<dbReference type="PROSITE" id="PS01047">
    <property type="entry name" value="HMA_1"/>
    <property type="match status" value="1"/>
</dbReference>
<organism evidence="18">
    <name type="scientific">Candidatus Kentrum sp. FM</name>
    <dbReference type="NCBI Taxonomy" id="2126340"/>
    <lineage>
        <taxon>Bacteria</taxon>
        <taxon>Pseudomonadati</taxon>
        <taxon>Pseudomonadota</taxon>
        <taxon>Gammaproteobacteria</taxon>
        <taxon>Candidatus Kentrum</taxon>
    </lineage>
</organism>
<feature type="transmembrane region" description="Helical" evidence="15">
    <location>
        <begin position="451"/>
        <end position="481"/>
    </location>
</feature>
<evidence type="ECO:0000313" key="18">
    <source>
        <dbReference type="EMBL" id="VFJ44069.1"/>
    </source>
</evidence>
<dbReference type="SUPFAM" id="SSF56784">
    <property type="entry name" value="HAD-like"/>
    <property type="match status" value="1"/>
</dbReference>
<evidence type="ECO:0000313" key="20">
    <source>
        <dbReference type="EMBL" id="VFK07508.1"/>
    </source>
</evidence>
<dbReference type="PROSITE" id="PS00154">
    <property type="entry name" value="ATPASE_E1_E2"/>
    <property type="match status" value="1"/>
</dbReference>
<dbReference type="InterPro" id="IPR027256">
    <property type="entry name" value="P-typ_ATPase_IB"/>
</dbReference>
<keyword evidence="13" id="KW-0406">Ion transport</keyword>
<evidence type="ECO:0000256" key="5">
    <source>
        <dbReference type="ARBA" id="ARBA00022553"/>
    </source>
</evidence>
<dbReference type="InterPro" id="IPR001757">
    <property type="entry name" value="P_typ_ATPase"/>
</dbReference>
<evidence type="ECO:0000256" key="11">
    <source>
        <dbReference type="ARBA" id="ARBA00022967"/>
    </source>
</evidence>
<keyword evidence="9 15" id="KW-0067">ATP-binding</keyword>
<evidence type="ECO:0000259" key="17">
    <source>
        <dbReference type="PROSITE" id="PS50846"/>
    </source>
</evidence>
<feature type="region of interest" description="Disordered" evidence="16">
    <location>
        <begin position="856"/>
        <end position="882"/>
    </location>
</feature>
<feature type="compositionally biased region" description="Basic residues" evidence="16">
    <location>
        <begin position="862"/>
        <end position="882"/>
    </location>
</feature>
<dbReference type="PANTHER" id="PTHR43520:SF5">
    <property type="entry name" value="CATION-TRANSPORTING P-TYPE ATPASE-RELATED"/>
    <property type="match status" value="1"/>
</dbReference>
<dbReference type="GO" id="GO:0016887">
    <property type="term" value="F:ATP hydrolysis activity"/>
    <property type="evidence" value="ECO:0007669"/>
    <property type="project" value="InterPro"/>
</dbReference>
<keyword evidence="6 15" id="KW-0812">Transmembrane</keyword>
<dbReference type="EMBL" id="CAADFA010000008">
    <property type="protein sequence ID" value="VFJ44069.1"/>
    <property type="molecule type" value="Genomic_DNA"/>
</dbReference>
<dbReference type="Gene3D" id="3.30.70.100">
    <property type="match status" value="1"/>
</dbReference>
<reference evidence="18" key="1">
    <citation type="submission" date="2019-02" db="EMBL/GenBank/DDBJ databases">
        <authorList>
            <person name="Gruber-Vodicka R. H."/>
            <person name="Seah K. B. B."/>
        </authorList>
    </citation>
    <scope>NUCLEOTIDE SEQUENCE</scope>
    <source>
        <strain evidence="19">BECK_BZ163</strain>
        <strain evidence="20">BECK_BZ164</strain>
        <strain evidence="18">BECK_BZ165</strain>
    </source>
</reference>
<feature type="transmembrane region" description="Helical" evidence="15">
    <location>
        <begin position="424"/>
        <end position="445"/>
    </location>
</feature>
<feature type="transmembrane region" description="Helical" evidence="15">
    <location>
        <begin position="176"/>
        <end position="197"/>
    </location>
</feature>
<dbReference type="PRINTS" id="PR00119">
    <property type="entry name" value="CATATPASE"/>
</dbReference>
<feature type="domain" description="HMA" evidence="17">
    <location>
        <begin position="92"/>
        <end position="158"/>
    </location>
</feature>
<dbReference type="AlphaFoldDB" id="A0A450RY52"/>
<evidence type="ECO:0000256" key="16">
    <source>
        <dbReference type="SAM" id="MobiDB-lite"/>
    </source>
</evidence>
<keyword evidence="12 15" id="KW-1133">Transmembrane helix</keyword>
<dbReference type="InterPro" id="IPR006121">
    <property type="entry name" value="HMA_dom"/>
</dbReference>
<protein>
    <submittedName>
        <fullName evidence="18">Cu2+-exporting ATPase</fullName>
    </submittedName>
</protein>
<dbReference type="EMBL" id="CAADEZ010000036">
    <property type="protein sequence ID" value="VFJ46375.1"/>
    <property type="molecule type" value="Genomic_DNA"/>
</dbReference>
<dbReference type="SFLD" id="SFLDF00027">
    <property type="entry name" value="p-type_atpase"/>
    <property type="match status" value="1"/>
</dbReference>
<dbReference type="NCBIfam" id="TIGR01525">
    <property type="entry name" value="ATPase-IB_hvy"/>
    <property type="match status" value="1"/>
</dbReference>
<dbReference type="InterPro" id="IPR017969">
    <property type="entry name" value="Heavy-metal-associated_CS"/>
</dbReference>
<dbReference type="Pfam" id="PF00403">
    <property type="entry name" value="HMA"/>
    <property type="match status" value="1"/>
</dbReference>
<keyword evidence="11" id="KW-1278">Translocase</keyword>
<dbReference type="InterPro" id="IPR036412">
    <property type="entry name" value="HAD-like_sf"/>
</dbReference>
<evidence type="ECO:0000256" key="12">
    <source>
        <dbReference type="ARBA" id="ARBA00022989"/>
    </source>
</evidence>
<dbReference type="InterPro" id="IPR021993">
    <property type="entry name" value="ATPase-cat-bd"/>
</dbReference>
<dbReference type="PROSITE" id="PS01229">
    <property type="entry name" value="COF_2"/>
    <property type="match status" value="1"/>
</dbReference>
<evidence type="ECO:0000256" key="3">
    <source>
        <dbReference type="ARBA" id="ARBA00022448"/>
    </source>
</evidence>
<dbReference type="SFLD" id="SFLDG00002">
    <property type="entry name" value="C1.7:_P-type_atpase_like"/>
    <property type="match status" value="1"/>
</dbReference>
<evidence type="ECO:0000256" key="6">
    <source>
        <dbReference type="ARBA" id="ARBA00022692"/>
    </source>
</evidence>
<evidence type="ECO:0000256" key="7">
    <source>
        <dbReference type="ARBA" id="ARBA00022723"/>
    </source>
</evidence>
<evidence type="ECO:0000256" key="2">
    <source>
        <dbReference type="ARBA" id="ARBA00006024"/>
    </source>
</evidence>
<dbReference type="InterPro" id="IPR023299">
    <property type="entry name" value="ATPase_P-typ_cyto_dom_N"/>
</dbReference>
<accession>A0A450RY52</accession>
<proteinExistence type="inferred from homology"/>
<dbReference type="PANTHER" id="PTHR43520">
    <property type="entry name" value="ATP7, ISOFORM B"/>
    <property type="match status" value="1"/>
</dbReference>
<dbReference type="Pfam" id="PF00702">
    <property type="entry name" value="Hydrolase"/>
    <property type="match status" value="1"/>
</dbReference>
<dbReference type="InterPro" id="IPR008250">
    <property type="entry name" value="ATPase_P-typ_transduc_dom_A_sf"/>
</dbReference>
<dbReference type="InterPro" id="IPR044492">
    <property type="entry name" value="P_typ_ATPase_HD_dom"/>
</dbReference>
<name>A0A450RY52_9GAMM</name>
<dbReference type="PRINTS" id="PR00120">
    <property type="entry name" value="HATPASE"/>
</dbReference>
<dbReference type="CDD" id="cd00371">
    <property type="entry name" value="HMA"/>
    <property type="match status" value="1"/>
</dbReference>
<evidence type="ECO:0000256" key="8">
    <source>
        <dbReference type="ARBA" id="ARBA00022741"/>
    </source>
</evidence>
<evidence type="ECO:0000256" key="9">
    <source>
        <dbReference type="ARBA" id="ARBA00022840"/>
    </source>
</evidence>
<dbReference type="GO" id="GO:0055070">
    <property type="term" value="P:copper ion homeostasis"/>
    <property type="evidence" value="ECO:0007669"/>
    <property type="project" value="TreeGrafter"/>
</dbReference>
<evidence type="ECO:0000256" key="1">
    <source>
        <dbReference type="ARBA" id="ARBA00004651"/>
    </source>
</evidence>
<evidence type="ECO:0000256" key="13">
    <source>
        <dbReference type="ARBA" id="ARBA00023065"/>
    </source>
</evidence>
<dbReference type="InterPro" id="IPR023298">
    <property type="entry name" value="ATPase_P-typ_TM_dom_sf"/>
</dbReference>
<feature type="transmembrane region" description="Helical" evidence="15">
    <location>
        <begin position="271"/>
        <end position="290"/>
    </location>
</feature>
<dbReference type="SUPFAM" id="SSF55008">
    <property type="entry name" value="HMA, heavy metal-associated domain"/>
    <property type="match status" value="1"/>
</dbReference>
<evidence type="ECO:0000256" key="15">
    <source>
        <dbReference type="RuleBase" id="RU362081"/>
    </source>
</evidence>
<keyword evidence="8 15" id="KW-0547">Nucleotide-binding</keyword>
<dbReference type="InterPro" id="IPR023214">
    <property type="entry name" value="HAD_sf"/>
</dbReference>
<dbReference type="Pfam" id="PF00122">
    <property type="entry name" value="E1-E2_ATPase"/>
    <property type="match status" value="1"/>
</dbReference>
<keyword evidence="7 15" id="KW-0479">Metal-binding</keyword>
<keyword evidence="10" id="KW-0460">Magnesium</keyword>
<feature type="transmembrane region" description="Helical" evidence="15">
    <location>
        <begin position="209"/>
        <end position="230"/>
    </location>
</feature>
<dbReference type="InterPro" id="IPR018303">
    <property type="entry name" value="ATPase_P-typ_P_site"/>
</dbReference>
<comment type="subcellular location">
    <subcellularLocation>
        <location evidence="1">Cell membrane</location>
        <topology evidence="1">Multi-pass membrane protein</topology>
    </subcellularLocation>
</comment>
<feature type="transmembrane region" description="Helical" evidence="15">
    <location>
        <begin position="242"/>
        <end position="259"/>
    </location>
</feature>
<keyword evidence="4 15" id="KW-1003">Cell membrane</keyword>
<dbReference type="GO" id="GO:0043682">
    <property type="term" value="F:P-type divalent copper transporter activity"/>
    <property type="evidence" value="ECO:0007669"/>
    <property type="project" value="TreeGrafter"/>
</dbReference>
<dbReference type="InterPro" id="IPR036163">
    <property type="entry name" value="HMA_dom_sf"/>
</dbReference>
<dbReference type="GO" id="GO:0005507">
    <property type="term" value="F:copper ion binding"/>
    <property type="evidence" value="ECO:0007669"/>
    <property type="project" value="TreeGrafter"/>
</dbReference>
<dbReference type="SUPFAM" id="SSF81665">
    <property type="entry name" value="Calcium ATPase, transmembrane domain M"/>
    <property type="match status" value="1"/>
</dbReference>
<evidence type="ECO:0000256" key="14">
    <source>
        <dbReference type="ARBA" id="ARBA00023136"/>
    </source>
</evidence>
<evidence type="ECO:0000313" key="19">
    <source>
        <dbReference type="EMBL" id="VFJ46375.1"/>
    </source>
</evidence>
<dbReference type="Pfam" id="PF12156">
    <property type="entry name" value="ATPase-cat_bd"/>
    <property type="match status" value="1"/>
</dbReference>
<dbReference type="InterPro" id="IPR059000">
    <property type="entry name" value="ATPase_P-type_domA"/>
</dbReference>